<dbReference type="EMBL" id="CAJVPQ010012156">
    <property type="protein sequence ID" value="CAG8730467.1"/>
    <property type="molecule type" value="Genomic_DNA"/>
</dbReference>
<evidence type="ECO:0000313" key="2">
    <source>
        <dbReference type="Proteomes" id="UP000789570"/>
    </source>
</evidence>
<reference evidence="1" key="1">
    <citation type="submission" date="2021-06" db="EMBL/GenBank/DDBJ databases">
        <authorList>
            <person name="Kallberg Y."/>
            <person name="Tangrot J."/>
            <person name="Rosling A."/>
        </authorList>
    </citation>
    <scope>NUCLEOTIDE SEQUENCE</scope>
    <source>
        <strain evidence="1">UK204</strain>
    </source>
</reference>
<keyword evidence="2" id="KW-1185">Reference proteome</keyword>
<dbReference type="AlphaFoldDB" id="A0A9N9NEL6"/>
<sequence>LMKSKGKDKEKDDSVPVCFPIPVLDEIQFNSDDSYEALVSEKKRRRYDQFHKTNNIILSKKYEKQVDSTSDKETGDEEYSFGDKEGFQSIDKLDDDELDLEDYDLPLNNNELFAAF</sequence>
<evidence type="ECO:0000313" key="1">
    <source>
        <dbReference type="EMBL" id="CAG8730467.1"/>
    </source>
</evidence>
<comment type="caution">
    <text evidence="1">The sequence shown here is derived from an EMBL/GenBank/DDBJ whole genome shotgun (WGS) entry which is preliminary data.</text>
</comment>
<proteinExistence type="predicted"/>
<accession>A0A9N9NEL6</accession>
<feature type="non-terminal residue" evidence="1">
    <location>
        <position position="1"/>
    </location>
</feature>
<feature type="non-terminal residue" evidence="1">
    <location>
        <position position="116"/>
    </location>
</feature>
<protein>
    <submittedName>
        <fullName evidence="1">5800_t:CDS:1</fullName>
    </submittedName>
</protein>
<gene>
    <name evidence="1" type="ORF">FCALED_LOCUS14953</name>
</gene>
<organism evidence="1 2">
    <name type="scientific">Funneliformis caledonium</name>
    <dbReference type="NCBI Taxonomy" id="1117310"/>
    <lineage>
        <taxon>Eukaryota</taxon>
        <taxon>Fungi</taxon>
        <taxon>Fungi incertae sedis</taxon>
        <taxon>Mucoromycota</taxon>
        <taxon>Glomeromycotina</taxon>
        <taxon>Glomeromycetes</taxon>
        <taxon>Glomerales</taxon>
        <taxon>Glomeraceae</taxon>
        <taxon>Funneliformis</taxon>
    </lineage>
</organism>
<dbReference type="Proteomes" id="UP000789570">
    <property type="component" value="Unassembled WGS sequence"/>
</dbReference>
<name>A0A9N9NEL6_9GLOM</name>